<dbReference type="Proteomes" id="UP000492820">
    <property type="component" value="Unassembled WGS sequence"/>
</dbReference>
<evidence type="ECO:0000313" key="5">
    <source>
        <dbReference type="Proteomes" id="UP000492820"/>
    </source>
</evidence>
<dbReference type="AlphaFoldDB" id="A0A068WJV9"/>
<gene>
    <name evidence="4" type="ORF">EgrG_001076800</name>
</gene>
<keyword evidence="1" id="KW-0489">Methyltransferase</keyword>
<reference evidence="6" key="3">
    <citation type="submission" date="2020-10" db="UniProtKB">
        <authorList>
            <consortium name="WormBaseParasite"/>
        </authorList>
    </citation>
    <scope>IDENTIFICATION</scope>
</reference>
<name>A0A068WJV9_ECHGR</name>
<evidence type="ECO:0000256" key="1">
    <source>
        <dbReference type="ARBA" id="ARBA00022603"/>
    </source>
</evidence>
<dbReference type="GO" id="GO:0005634">
    <property type="term" value="C:nucleus"/>
    <property type="evidence" value="ECO:0007669"/>
    <property type="project" value="TreeGrafter"/>
</dbReference>
<dbReference type="GO" id="GO:0008168">
    <property type="term" value="F:methyltransferase activity"/>
    <property type="evidence" value="ECO:0007669"/>
    <property type="project" value="UniProtKB-KW"/>
</dbReference>
<proteinExistence type="predicted"/>
<dbReference type="InterPro" id="IPR052097">
    <property type="entry name" value="SET-MYND_domain_protein"/>
</dbReference>
<dbReference type="GO" id="GO:0042826">
    <property type="term" value="F:histone deacetylase binding"/>
    <property type="evidence" value="ECO:0007669"/>
    <property type="project" value="TreeGrafter"/>
</dbReference>
<dbReference type="GO" id="GO:0032259">
    <property type="term" value="P:methylation"/>
    <property type="evidence" value="ECO:0007669"/>
    <property type="project" value="UniProtKB-KW"/>
</dbReference>
<keyword evidence="3" id="KW-0949">S-adenosyl-L-methionine</keyword>
<evidence type="ECO:0000313" key="4">
    <source>
        <dbReference type="EMBL" id="CDS17977.1"/>
    </source>
</evidence>
<reference evidence="4" key="2">
    <citation type="submission" date="2014-06" db="EMBL/GenBank/DDBJ databases">
        <authorList>
            <person name="Aslett M."/>
        </authorList>
    </citation>
    <scope>NUCLEOTIDE SEQUENCE</scope>
</reference>
<protein>
    <submittedName>
        <fullName evidence="4 6">Set and mynd domain containing protein</fullName>
    </submittedName>
</protein>
<reference evidence="4 5" key="1">
    <citation type="journal article" date="2013" name="Nature">
        <title>The genomes of four tapeworm species reveal adaptations to parasitism.</title>
        <authorList>
            <person name="Tsai I.J."/>
            <person name="Zarowiecki M."/>
            <person name="Holroyd N."/>
            <person name="Garciarrubio A."/>
            <person name="Sanchez-Flores A."/>
            <person name="Brooks K.L."/>
            <person name="Tracey A."/>
            <person name="Bobes R.J."/>
            <person name="Fragoso G."/>
            <person name="Sciutto E."/>
            <person name="Aslett M."/>
            <person name="Beasley H."/>
            <person name="Bennett H.M."/>
            <person name="Cai J."/>
            <person name="Camicia F."/>
            <person name="Clark R."/>
            <person name="Cucher M."/>
            <person name="De Silva N."/>
            <person name="Day T.A."/>
            <person name="Deplazes P."/>
            <person name="Estrada K."/>
            <person name="Fernandez C."/>
            <person name="Holland P.W."/>
            <person name="Hou J."/>
            <person name="Hu S."/>
            <person name="Huckvale T."/>
            <person name="Hung S.S."/>
            <person name="Kamenetzky L."/>
            <person name="Keane J.A."/>
            <person name="Kiss F."/>
            <person name="Koziol U."/>
            <person name="Lambert O."/>
            <person name="Liu K."/>
            <person name="Luo X."/>
            <person name="Luo Y."/>
            <person name="Macchiaroli N."/>
            <person name="Nichol S."/>
            <person name="Paps J."/>
            <person name="Parkinson J."/>
            <person name="Pouchkina-Stantcheva N."/>
            <person name="Riddiford N."/>
            <person name="Rosenzvit M."/>
            <person name="Salinas G."/>
            <person name="Wasmuth J.D."/>
            <person name="Zamanian M."/>
            <person name="Zheng Y."/>
            <person name="Cai X."/>
            <person name="Soberon X."/>
            <person name="Olson P.D."/>
            <person name="Laclette J.P."/>
            <person name="Brehm K."/>
            <person name="Berriman M."/>
            <person name="Garciarrubio A."/>
            <person name="Bobes R.J."/>
            <person name="Fragoso G."/>
            <person name="Sanchez-Flores A."/>
            <person name="Estrada K."/>
            <person name="Cevallos M.A."/>
            <person name="Morett E."/>
            <person name="Gonzalez V."/>
            <person name="Portillo T."/>
            <person name="Ochoa-Leyva A."/>
            <person name="Jose M.V."/>
            <person name="Sciutto E."/>
            <person name="Landa A."/>
            <person name="Jimenez L."/>
            <person name="Valdes V."/>
            <person name="Carrero J.C."/>
            <person name="Larralde C."/>
            <person name="Morales-Montor J."/>
            <person name="Limon-Lason J."/>
            <person name="Soberon X."/>
            <person name="Laclette J.P."/>
        </authorList>
    </citation>
    <scope>NUCLEOTIDE SEQUENCE [LARGE SCALE GENOMIC DNA]</scope>
</reference>
<evidence type="ECO:0000313" key="6">
    <source>
        <dbReference type="WBParaSite" id="EgrG_001076800"/>
    </source>
</evidence>
<accession>A0A068WJV9</accession>
<dbReference type="PANTHER" id="PTHR46165:SF2">
    <property type="entry name" value="SET AND MYND DOMAIN-CONTAINING PROTEIN 4"/>
    <property type="match status" value="1"/>
</dbReference>
<dbReference type="OrthoDB" id="5945798at2759"/>
<organism evidence="4">
    <name type="scientific">Echinococcus granulosus</name>
    <name type="common">Hydatid tapeworm</name>
    <dbReference type="NCBI Taxonomy" id="6210"/>
    <lineage>
        <taxon>Eukaryota</taxon>
        <taxon>Metazoa</taxon>
        <taxon>Spiralia</taxon>
        <taxon>Lophotrochozoa</taxon>
        <taxon>Platyhelminthes</taxon>
        <taxon>Cestoda</taxon>
        <taxon>Eucestoda</taxon>
        <taxon>Cyclophyllidea</taxon>
        <taxon>Taeniidae</taxon>
        <taxon>Echinococcus</taxon>
        <taxon>Echinococcus granulosus group</taxon>
    </lineage>
</organism>
<sequence>MATKPLEPESYTAAMLETMKPFRRHITEVHRICELGKVRVGICAMVFGTSIGEVLIVDKPYASVLVKEFLHMYCYHCYNRCFNLKPCSGCSFVGFCSPSCAESAMRRDGGRRDGLGRHVHDCGGLVPCLQLDNYAGWPKESKDSVGGPNVSHLAFACIGNTAPDCLLDYICSTGRYEVSALVILLLQFSVLYSSFVSRCYIRVTSLRRYNANEFGKEVVPL</sequence>
<dbReference type="GO" id="GO:0005737">
    <property type="term" value="C:cytoplasm"/>
    <property type="evidence" value="ECO:0007669"/>
    <property type="project" value="TreeGrafter"/>
</dbReference>
<evidence type="ECO:0000256" key="3">
    <source>
        <dbReference type="ARBA" id="ARBA00022691"/>
    </source>
</evidence>
<dbReference type="WBParaSite" id="EgrG_001076800">
    <property type="protein sequence ID" value="EgrG_001076800"/>
    <property type="gene ID" value="EgrG_001076800"/>
</dbReference>
<dbReference type="PANTHER" id="PTHR46165">
    <property type="entry name" value="SET AND MYND DOMAIN-CONTAINING PROTEIN 4"/>
    <property type="match status" value="1"/>
</dbReference>
<evidence type="ECO:0000256" key="2">
    <source>
        <dbReference type="ARBA" id="ARBA00022679"/>
    </source>
</evidence>
<keyword evidence="2" id="KW-0808">Transferase</keyword>
<dbReference type="EMBL" id="LK028577">
    <property type="protein sequence ID" value="CDS17977.1"/>
    <property type="molecule type" value="Genomic_DNA"/>
</dbReference>